<comment type="caution">
    <text evidence="2">The sequence shown here is derived from an EMBL/GenBank/DDBJ whole genome shotgun (WGS) entry which is preliminary data.</text>
</comment>
<dbReference type="EMBL" id="MLAK01000793">
    <property type="protein sequence ID" value="OHT04469.1"/>
    <property type="molecule type" value="Genomic_DNA"/>
</dbReference>
<reference evidence="2" key="1">
    <citation type="submission" date="2016-10" db="EMBL/GenBank/DDBJ databases">
        <authorList>
            <person name="Benchimol M."/>
            <person name="Almeida L.G."/>
            <person name="Vasconcelos A.T."/>
            <person name="Perreira-Neves A."/>
            <person name="Rosa I.A."/>
            <person name="Tasca T."/>
            <person name="Bogo M.R."/>
            <person name="de Souza W."/>
        </authorList>
    </citation>
    <scope>NUCLEOTIDE SEQUENCE [LARGE SCALE GENOMIC DNA]</scope>
    <source>
        <strain evidence="2">K</strain>
    </source>
</reference>
<protein>
    <recommendedName>
        <fullName evidence="1">Spt20-like SEP domain-containing protein</fullName>
    </recommendedName>
</protein>
<proteinExistence type="predicted"/>
<evidence type="ECO:0000259" key="1">
    <source>
        <dbReference type="Pfam" id="PF12090"/>
    </source>
</evidence>
<sequence length="301" mass="35448">MKMNRIHFFLPKDRIDTEIQTYFDKNPRSSQISLYEKAHRETQKMCYLNYNGDTQTEMERILIASFFPNVEFCLTQLQDENFDVLTPPKNQYHDSNVELSLEFYEDSFTAKNLQNHKTFTFHYDSQSEALVRSIQFSVVDKPLLTLLERLEVSNFIDGNIIIEVIDYRFLPELRKRIKLKISYEVLQSMFDQADLQYDDILESESQMLLSFRPIICTDPSPDVSRMSSFNDFRQKMWCQPSSILSKNHETITSKNDFSHNISHVTQPKKIETKPLREKIIIPEVITSLSTSKGFSINFNNM</sequence>
<dbReference type="AlphaFoldDB" id="A0A1J4K4P1"/>
<gene>
    <name evidence="2" type="ORF">TRFO_06380</name>
</gene>
<keyword evidence="3" id="KW-1185">Reference proteome</keyword>
<dbReference type="RefSeq" id="XP_068357605.1">
    <property type="nucleotide sequence ID" value="XM_068493063.1"/>
</dbReference>
<accession>A0A1J4K4P1</accession>
<feature type="domain" description="Spt20-like SEP" evidence="1">
    <location>
        <begin position="95"/>
        <end position="172"/>
    </location>
</feature>
<evidence type="ECO:0000313" key="2">
    <source>
        <dbReference type="EMBL" id="OHT04469.1"/>
    </source>
</evidence>
<dbReference type="Proteomes" id="UP000179807">
    <property type="component" value="Unassembled WGS sequence"/>
</dbReference>
<dbReference type="GeneID" id="94827767"/>
<organism evidence="2 3">
    <name type="scientific">Tritrichomonas foetus</name>
    <dbReference type="NCBI Taxonomy" id="1144522"/>
    <lineage>
        <taxon>Eukaryota</taxon>
        <taxon>Metamonada</taxon>
        <taxon>Parabasalia</taxon>
        <taxon>Tritrichomonadida</taxon>
        <taxon>Tritrichomonadidae</taxon>
        <taxon>Tritrichomonas</taxon>
    </lineage>
</organism>
<name>A0A1J4K4P1_9EUKA</name>
<dbReference type="OrthoDB" id="1932706at2759"/>
<evidence type="ECO:0000313" key="3">
    <source>
        <dbReference type="Proteomes" id="UP000179807"/>
    </source>
</evidence>
<dbReference type="VEuPathDB" id="TrichDB:TRFO_06380"/>
<dbReference type="InterPro" id="IPR046468">
    <property type="entry name" value="Spt20-like_SEP"/>
</dbReference>
<dbReference type="Pfam" id="PF12090">
    <property type="entry name" value="Spt20_SEP"/>
    <property type="match status" value="1"/>
</dbReference>